<evidence type="ECO:0000256" key="4">
    <source>
        <dbReference type="ARBA" id="ARBA00022692"/>
    </source>
</evidence>
<name>A0ABU0LE27_XANAG</name>
<evidence type="ECO:0000256" key="5">
    <source>
        <dbReference type="ARBA" id="ARBA00022989"/>
    </source>
</evidence>
<dbReference type="Pfam" id="PF04039">
    <property type="entry name" value="MnhB"/>
    <property type="match status" value="1"/>
</dbReference>
<comment type="similarity">
    <text evidence="2">Belongs to the CPA3 antiporters (TC 2.A.63) subunit B family.</text>
</comment>
<dbReference type="PANTHER" id="PTHR33932:SF4">
    <property type="entry name" value="NA(+)_H(+) ANTIPORTER SUBUNIT B"/>
    <property type="match status" value="1"/>
</dbReference>
<evidence type="ECO:0000259" key="9">
    <source>
        <dbReference type="Pfam" id="PF13244"/>
    </source>
</evidence>
<gene>
    <name evidence="10" type="ORF">QOZ94_002169</name>
</gene>
<dbReference type="RefSeq" id="WP_237344538.1">
    <property type="nucleotide sequence ID" value="NZ_JABWGX010000004.1"/>
</dbReference>
<evidence type="ECO:0000313" key="10">
    <source>
        <dbReference type="EMBL" id="MDQ0505373.1"/>
    </source>
</evidence>
<feature type="domain" description="MrpA C-terminal/MbhD" evidence="9">
    <location>
        <begin position="11"/>
        <end position="72"/>
    </location>
</feature>
<dbReference type="InterPro" id="IPR007182">
    <property type="entry name" value="MnhB"/>
</dbReference>
<dbReference type="InterPro" id="IPR025383">
    <property type="entry name" value="MrpA_C/MbhD"/>
</dbReference>
<comment type="subcellular location">
    <subcellularLocation>
        <location evidence="1">Cell membrane</location>
        <topology evidence="1">Multi-pass membrane protein</topology>
    </subcellularLocation>
</comment>
<evidence type="ECO:0000313" key="11">
    <source>
        <dbReference type="Proteomes" id="UP001241747"/>
    </source>
</evidence>
<evidence type="ECO:0000259" key="8">
    <source>
        <dbReference type="Pfam" id="PF04039"/>
    </source>
</evidence>
<feature type="transmembrane region" description="Helical" evidence="7">
    <location>
        <begin position="279"/>
        <end position="300"/>
    </location>
</feature>
<dbReference type="PANTHER" id="PTHR33932">
    <property type="entry name" value="NA(+)/H(+) ANTIPORTER SUBUNIT B"/>
    <property type="match status" value="1"/>
</dbReference>
<evidence type="ECO:0000256" key="2">
    <source>
        <dbReference type="ARBA" id="ARBA00009425"/>
    </source>
</evidence>
<evidence type="ECO:0000256" key="3">
    <source>
        <dbReference type="ARBA" id="ARBA00022475"/>
    </source>
</evidence>
<dbReference type="Pfam" id="PF13244">
    <property type="entry name" value="MbhD"/>
    <property type="match status" value="1"/>
</dbReference>
<evidence type="ECO:0000256" key="6">
    <source>
        <dbReference type="ARBA" id="ARBA00023136"/>
    </source>
</evidence>
<organism evidence="10 11">
    <name type="scientific">Xanthobacter agilis</name>
    <dbReference type="NCBI Taxonomy" id="47492"/>
    <lineage>
        <taxon>Bacteria</taxon>
        <taxon>Pseudomonadati</taxon>
        <taxon>Pseudomonadota</taxon>
        <taxon>Alphaproteobacteria</taxon>
        <taxon>Hyphomicrobiales</taxon>
        <taxon>Xanthobacteraceae</taxon>
        <taxon>Xanthobacter</taxon>
    </lineage>
</organism>
<feature type="transmembrane region" description="Helical" evidence="7">
    <location>
        <begin position="245"/>
        <end position="267"/>
    </location>
</feature>
<feature type="domain" description="Na+/H+ antiporter MnhB subunit-related protein" evidence="8">
    <location>
        <begin position="184"/>
        <end position="300"/>
    </location>
</feature>
<reference evidence="10 11" key="1">
    <citation type="submission" date="2023-07" db="EMBL/GenBank/DDBJ databases">
        <title>Genomic Encyclopedia of Type Strains, Phase IV (KMG-IV): sequencing the most valuable type-strain genomes for metagenomic binning, comparative biology and taxonomic classification.</title>
        <authorList>
            <person name="Goeker M."/>
        </authorList>
    </citation>
    <scope>NUCLEOTIDE SEQUENCE [LARGE SCALE GENOMIC DNA]</scope>
    <source>
        <strain evidence="10 11">DSM 3770</strain>
    </source>
</reference>
<evidence type="ECO:0000256" key="1">
    <source>
        <dbReference type="ARBA" id="ARBA00004651"/>
    </source>
</evidence>
<feature type="transmembrane region" description="Helical" evidence="7">
    <location>
        <begin position="146"/>
        <end position="165"/>
    </location>
</feature>
<protein>
    <submittedName>
        <fullName evidence="10">Multisubunit Na+/H+ antiporter MnhB subunit</fullName>
    </submittedName>
</protein>
<feature type="transmembrane region" description="Helical" evidence="7">
    <location>
        <begin position="27"/>
        <end position="45"/>
    </location>
</feature>
<evidence type="ECO:0000256" key="7">
    <source>
        <dbReference type="SAM" id="Phobius"/>
    </source>
</evidence>
<keyword evidence="5 7" id="KW-1133">Transmembrane helix</keyword>
<feature type="transmembrane region" description="Helical" evidence="7">
    <location>
        <begin position="213"/>
        <end position="233"/>
    </location>
</feature>
<keyword evidence="6 7" id="KW-0472">Membrane</keyword>
<keyword evidence="11" id="KW-1185">Reference proteome</keyword>
<dbReference type="InterPro" id="IPR050622">
    <property type="entry name" value="CPA3_antiporter_subunitB"/>
</dbReference>
<sequence length="308" mass="31322">MSLLLDAILALLVLAAAVRVAAGGDGFARVVAFMGVGLLLGLIWVRLAAVDVALTEVAVGSGITGLVLLQAAADAPLTREREVGLLYHLCAGMVGLVVFAALAVVVLLLPDPAPSLAPDVVRALPATDLGNPVTGVLLVFRALDTLLETMVLLVALIGVWSLSPDRHWRRAPAPLWPAPPSGALDFLARVLVPIGALVGIYMFWAGADVPGGAFQGGAVLAAMALMAMMAGLSPVPAIGGAGLRLAVLAGPFAFLGVGIAGWFLAGAFLDYPEGFEKTVIIAVEVAITVSIAVTLALLVLGPPMGRKA</sequence>
<comment type="caution">
    <text evidence="10">The sequence shown here is derived from an EMBL/GenBank/DDBJ whole genome shotgun (WGS) entry which is preliminary data.</text>
</comment>
<proteinExistence type="inferred from homology"/>
<dbReference type="EMBL" id="JAUSVY010000004">
    <property type="protein sequence ID" value="MDQ0505373.1"/>
    <property type="molecule type" value="Genomic_DNA"/>
</dbReference>
<feature type="transmembrane region" description="Helical" evidence="7">
    <location>
        <begin position="52"/>
        <end position="73"/>
    </location>
</feature>
<dbReference type="Proteomes" id="UP001241747">
    <property type="component" value="Unassembled WGS sequence"/>
</dbReference>
<feature type="transmembrane region" description="Helical" evidence="7">
    <location>
        <begin position="85"/>
        <end position="109"/>
    </location>
</feature>
<accession>A0ABU0LE27</accession>
<keyword evidence="4 7" id="KW-0812">Transmembrane</keyword>
<keyword evidence="3" id="KW-1003">Cell membrane</keyword>
<feature type="transmembrane region" description="Helical" evidence="7">
    <location>
        <begin position="186"/>
        <end position="207"/>
    </location>
</feature>